<dbReference type="EMBL" id="WTPW01000355">
    <property type="protein sequence ID" value="KAF0520301.1"/>
    <property type="molecule type" value="Genomic_DNA"/>
</dbReference>
<name>A0A8H4EMR6_GIGMA</name>
<dbReference type="AlphaFoldDB" id="A0A8H4EMR6"/>
<comment type="caution">
    <text evidence="1">The sequence shown here is derived from an EMBL/GenBank/DDBJ whole genome shotgun (WGS) entry which is preliminary data.</text>
</comment>
<evidence type="ECO:0000313" key="1">
    <source>
        <dbReference type="EMBL" id="KAF0520301.1"/>
    </source>
</evidence>
<sequence>MNRNERLLEIELWNQLGEAELCGNKHATRLSILYTCLRTINLLENSCYNRNVLINPSRIYANTALQDFINYSFTP</sequence>
<gene>
    <name evidence="1" type="ORF">F8M41_016429</name>
</gene>
<accession>A0A8H4EMR6</accession>
<protein>
    <submittedName>
        <fullName evidence="1">Sterol regulatory element binding protein, transcription factor sre1</fullName>
    </submittedName>
</protein>
<proteinExistence type="predicted"/>
<dbReference type="Proteomes" id="UP000439903">
    <property type="component" value="Unassembled WGS sequence"/>
</dbReference>
<keyword evidence="2" id="KW-1185">Reference proteome</keyword>
<reference evidence="1 2" key="1">
    <citation type="journal article" date="2019" name="Environ. Microbiol.">
        <title>At the nexus of three kingdoms: the genome of the mycorrhizal fungus Gigaspora margarita provides insights into plant, endobacterial and fungal interactions.</title>
        <authorList>
            <person name="Venice F."/>
            <person name="Ghignone S."/>
            <person name="Salvioli di Fossalunga A."/>
            <person name="Amselem J."/>
            <person name="Novero M."/>
            <person name="Xianan X."/>
            <person name="Sedzielewska Toro K."/>
            <person name="Morin E."/>
            <person name="Lipzen A."/>
            <person name="Grigoriev I.V."/>
            <person name="Henrissat B."/>
            <person name="Martin F.M."/>
            <person name="Bonfante P."/>
        </authorList>
    </citation>
    <scope>NUCLEOTIDE SEQUENCE [LARGE SCALE GENOMIC DNA]</scope>
    <source>
        <strain evidence="1 2">BEG34</strain>
    </source>
</reference>
<evidence type="ECO:0000313" key="2">
    <source>
        <dbReference type="Proteomes" id="UP000439903"/>
    </source>
</evidence>
<dbReference type="OrthoDB" id="2438269at2759"/>
<organism evidence="1 2">
    <name type="scientific">Gigaspora margarita</name>
    <dbReference type="NCBI Taxonomy" id="4874"/>
    <lineage>
        <taxon>Eukaryota</taxon>
        <taxon>Fungi</taxon>
        <taxon>Fungi incertae sedis</taxon>
        <taxon>Mucoromycota</taxon>
        <taxon>Glomeromycotina</taxon>
        <taxon>Glomeromycetes</taxon>
        <taxon>Diversisporales</taxon>
        <taxon>Gigasporaceae</taxon>
        <taxon>Gigaspora</taxon>
    </lineage>
</organism>